<evidence type="ECO:0000313" key="4">
    <source>
        <dbReference type="EMBL" id="CAH3189485.1"/>
    </source>
</evidence>
<reference evidence="4 5" key="1">
    <citation type="submission" date="2022-05" db="EMBL/GenBank/DDBJ databases">
        <authorList>
            <consortium name="Genoscope - CEA"/>
            <person name="William W."/>
        </authorList>
    </citation>
    <scope>NUCLEOTIDE SEQUENCE [LARGE SCALE GENOMIC DNA]</scope>
</reference>
<organism evidence="4 5">
    <name type="scientific">Porites evermanni</name>
    <dbReference type="NCBI Taxonomy" id="104178"/>
    <lineage>
        <taxon>Eukaryota</taxon>
        <taxon>Metazoa</taxon>
        <taxon>Cnidaria</taxon>
        <taxon>Anthozoa</taxon>
        <taxon>Hexacorallia</taxon>
        <taxon>Scleractinia</taxon>
        <taxon>Fungiina</taxon>
        <taxon>Poritidae</taxon>
        <taxon>Porites</taxon>
    </lineage>
</organism>
<feature type="non-terminal residue" evidence="4">
    <location>
        <position position="176"/>
    </location>
</feature>
<feature type="non-terminal residue" evidence="4">
    <location>
        <position position="1"/>
    </location>
</feature>
<evidence type="ECO:0000259" key="3">
    <source>
        <dbReference type="Pfam" id="PF08797"/>
    </source>
</evidence>
<protein>
    <recommendedName>
        <fullName evidence="3">HIRAN domain-containing protein</fullName>
    </recommendedName>
</protein>
<sequence>KAWAESHSRPRSVNNMETFASASAVRGYHVYKDVWKPSIGEKLVAKREFNSPMDKHAVKVVKDDETVGHLPREFSRIAWYFLARSGEISVEVIGCRRYCKQLCGGMEIPCQLEFNCSNKVQMKRLKELLASKIQFSIQFVTPTSQFTPFESNGLVYKPHPRFLTQNFGKKVLFIHE</sequence>
<accession>A0ABN8SE01</accession>
<evidence type="ECO:0000313" key="5">
    <source>
        <dbReference type="Proteomes" id="UP001159427"/>
    </source>
</evidence>
<name>A0ABN8SE01_9CNID</name>
<proteinExistence type="predicted"/>
<dbReference type="Proteomes" id="UP001159427">
    <property type="component" value="Unassembled WGS sequence"/>
</dbReference>
<comment type="caution">
    <text evidence="4">The sequence shown here is derived from an EMBL/GenBank/DDBJ whole genome shotgun (WGS) entry which is preliminary data.</text>
</comment>
<dbReference type="InterPro" id="IPR014905">
    <property type="entry name" value="HIRAN"/>
</dbReference>
<dbReference type="Pfam" id="PF08797">
    <property type="entry name" value="HIRAN"/>
    <property type="match status" value="1"/>
</dbReference>
<feature type="domain" description="HIRAN" evidence="3">
    <location>
        <begin position="32"/>
        <end position="91"/>
    </location>
</feature>
<dbReference type="Gene3D" id="3.30.70.2330">
    <property type="match status" value="1"/>
</dbReference>
<evidence type="ECO:0000256" key="1">
    <source>
        <dbReference type="ARBA" id="ARBA00022723"/>
    </source>
</evidence>
<gene>
    <name evidence="4" type="ORF">PEVE_00019452</name>
</gene>
<dbReference type="EMBL" id="CALNXI010002622">
    <property type="protein sequence ID" value="CAH3189485.1"/>
    <property type="molecule type" value="Genomic_DNA"/>
</dbReference>
<evidence type="ECO:0000256" key="2">
    <source>
        <dbReference type="ARBA" id="ARBA00022801"/>
    </source>
</evidence>
<keyword evidence="5" id="KW-1185">Reference proteome</keyword>
<keyword evidence="2" id="KW-0378">Hydrolase</keyword>
<keyword evidence="1" id="KW-0479">Metal-binding</keyword>